<keyword evidence="5 7" id="KW-1133">Transmembrane helix</keyword>
<evidence type="ECO:0000259" key="9">
    <source>
        <dbReference type="Pfam" id="PF02687"/>
    </source>
</evidence>
<gene>
    <name evidence="10" type="ORF">G5C51_22720</name>
</gene>
<evidence type="ECO:0000256" key="3">
    <source>
        <dbReference type="ARBA" id="ARBA00022475"/>
    </source>
</evidence>
<feature type="transmembrane region" description="Helical" evidence="7">
    <location>
        <begin position="1051"/>
        <end position="1074"/>
    </location>
</feature>
<evidence type="ECO:0000313" key="11">
    <source>
        <dbReference type="Proteomes" id="UP000481583"/>
    </source>
</evidence>
<feature type="transmembrane region" description="Helical" evidence="7">
    <location>
        <begin position="515"/>
        <end position="535"/>
    </location>
</feature>
<comment type="subcellular location">
    <subcellularLocation>
        <location evidence="1">Cell membrane</location>
        <topology evidence="1">Multi-pass membrane protein</topology>
    </subcellularLocation>
</comment>
<dbReference type="AlphaFoldDB" id="A0A6G4U3G2"/>
<keyword evidence="3" id="KW-1003">Cell membrane</keyword>
<comment type="similarity">
    <text evidence="2">Belongs to the ABC-4 integral membrane protein family. LolC/E subfamily.</text>
</comment>
<keyword evidence="4 7" id="KW-0812">Transmembrane</keyword>
<evidence type="ECO:0000256" key="4">
    <source>
        <dbReference type="ARBA" id="ARBA00022692"/>
    </source>
</evidence>
<dbReference type="Pfam" id="PF02687">
    <property type="entry name" value="FtsX"/>
    <property type="match status" value="1"/>
</dbReference>
<keyword evidence="6 7" id="KW-0472">Membrane</keyword>
<dbReference type="GO" id="GO:0044874">
    <property type="term" value="P:lipoprotein localization to outer membrane"/>
    <property type="evidence" value="ECO:0007669"/>
    <property type="project" value="TreeGrafter"/>
</dbReference>
<dbReference type="GO" id="GO:0098797">
    <property type="term" value="C:plasma membrane protein complex"/>
    <property type="evidence" value="ECO:0007669"/>
    <property type="project" value="TreeGrafter"/>
</dbReference>
<dbReference type="Proteomes" id="UP000481583">
    <property type="component" value="Unassembled WGS sequence"/>
</dbReference>
<evidence type="ECO:0000256" key="6">
    <source>
        <dbReference type="ARBA" id="ARBA00023136"/>
    </source>
</evidence>
<comment type="caution">
    <text evidence="10">The sequence shown here is derived from an EMBL/GenBank/DDBJ whole genome shotgun (WGS) entry which is preliminary data.</text>
</comment>
<feature type="transmembrane region" description="Helical" evidence="7">
    <location>
        <begin position="378"/>
        <end position="400"/>
    </location>
</feature>
<feature type="transmembrane region" description="Helical" evidence="7">
    <location>
        <begin position="421"/>
        <end position="440"/>
    </location>
</feature>
<dbReference type="InterPro" id="IPR051447">
    <property type="entry name" value="Lipoprotein-release_system"/>
</dbReference>
<evidence type="ECO:0000313" key="10">
    <source>
        <dbReference type="EMBL" id="NGN66704.1"/>
    </source>
</evidence>
<evidence type="ECO:0000256" key="7">
    <source>
        <dbReference type="SAM" id="Phobius"/>
    </source>
</evidence>
<dbReference type="EMBL" id="JAAKZV010000107">
    <property type="protein sequence ID" value="NGN66704.1"/>
    <property type="molecule type" value="Genomic_DNA"/>
</dbReference>
<keyword evidence="11" id="KW-1185">Reference proteome</keyword>
<evidence type="ECO:0000256" key="5">
    <source>
        <dbReference type="ARBA" id="ARBA00022989"/>
    </source>
</evidence>
<feature type="transmembrane region" description="Helical" evidence="7">
    <location>
        <begin position="288"/>
        <end position="307"/>
    </location>
</feature>
<evidence type="ECO:0000256" key="1">
    <source>
        <dbReference type="ARBA" id="ARBA00004651"/>
    </source>
</evidence>
<organism evidence="10 11">
    <name type="scientific">Streptomyces coryli</name>
    <dbReference type="NCBI Taxonomy" id="1128680"/>
    <lineage>
        <taxon>Bacteria</taxon>
        <taxon>Bacillati</taxon>
        <taxon>Actinomycetota</taxon>
        <taxon>Actinomycetes</taxon>
        <taxon>Kitasatosporales</taxon>
        <taxon>Streptomycetaceae</taxon>
        <taxon>Streptomyces</taxon>
    </lineage>
</organism>
<evidence type="ECO:0000256" key="2">
    <source>
        <dbReference type="ARBA" id="ARBA00005236"/>
    </source>
</evidence>
<feature type="transmembrane region" description="Helical" evidence="7">
    <location>
        <begin position="1006"/>
        <end position="1031"/>
    </location>
</feature>
<feature type="chain" id="PRO_5038690848" evidence="8">
    <location>
        <begin position="18"/>
        <end position="1090"/>
    </location>
</feature>
<keyword evidence="8" id="KW-0732">Signal</keyword>
<feature type="transmembrane region" description="Helical" evidence="7">
    <location>
        <begin position="460"/>
        <end position="481"/>
    </location>
</feature>
<name>A0A6G4U3G2_9ACTN</name>
<reference evidence="10 11" key="1">
    <citation type="submission" date="2020-02" db="EMBL/GenBank/DDBJ databases">
        <title>Whole-genome analyses of novel actinobacteria.</title>
        <authorList>
            <person name="Sahin N."/>
        </authorList>
    </citation>
    <scope>NUCLEOTIDE SEQUENCE [LARGE SCALE GENOMIC DNA]</scope>
    <source>
        <strain evidence="10 11">A7024</strain>
    </source>
</reference>
<accession>A0A6G4U3G2</accession>
<dbReference type="PANTHER" id="PTHR30489:SF0">
    <property type="entry name" value="LIPOPROTEIN-RELEASING SYSTEM TRANSMEMBRANE PROTEIN LOLE"/>
    <property type="match status" value="1"/>
</dbReference>
<feature type="transmembrane region" description="Helical" evidence="7">
    <location>
        <begin position="339"/>
        <end position="358"/>
    </location>
</feature>
<proteinExistence type="inferred from homology"/>
<sequence>MHAAAGLAVLLSVTVLAALVALTEHEAEQGAQRRLAAEQGAAVRVSGAYEPGGVREADGAVRSALDRVYGGVPHRTERLLRAPASDADQVVVRSGGAIRLSDDTLEAAVALTLLAPEEPARHARLAAGRWPAGGGEGLQIAVRADFAERHRLRPGGTLTLGEKGETLRARITGTYRPRDGGAPLWDRMTGSFGTPDSVALAPPGAFARIPALEKDASATWLAVPDAERVRLGDIGPLRGRSAEFGGSNTDLTVFRGERPPLKDAEAEADLPYALRTLDVPVAVTRGSMYIPAALLAALATATLLLTARQLHRHRESEQALRVARGGGPLQVTGEAAAQWALVAVPAAVAGPLLAGPLLRLLHDAGLLDAVPPPTAATAAGWTVAAGALVVHGAAVLVPAARAARDRRALSRLRLRGARWAAFQRAGTDLALAAVAVLAWWQLETYRSPVAGGGTLDPVLVLAPVAMTAAAVLLALRLLPLAGRGLDRLARRSSGLVLPLGGWQLGRRHGGHAGPVLLVALALAVATLSGTAVVIMERGDRDQAAFQNGADLRVRPEGDKEGFVAAPQRRGRLEQLPGVGAVSPVIDVPTPIGSESGALTAVNTRELAPTQRDGGGGPVPAARPDVADGDLAGQLRRLAAKPAAHGIGLPGLPRELTMRVRLEATGPGTAEPFRFGLTLEDADGLAHTVSQVLPAADGKSRRIRFELGRRSGPLRITSLQLSTEHESERRTYRLTIDEFEGAGEDLDWRDVMPEGPAKRLAGCPGMGGPPKPDSYARDATGYVLCEHRPGPGKLLDAVLRGPNTALPEKWLSWRLALGLDYPARERLRPVPALAGDQLIRSGQASPGSRVEVSVDNAKIPVEIVGRIGAIPGFDPDESRLLVDTRVLSAALVRLGRDPLGDEAFWWLSADGGDASAALAAVRRAPELGTATDIPGTRAELAAAPLRTAPEAAYVLCLVLAPAFAVIGFALHTVLAVRRRAGEFALLRALGVRRRQLTGVLWTEQLGLALYGAVVGAVAGTALACVITPVFGVDAHGSPVFPELVPVVPWGRVLLLTAGTALVICLAVSAAARVLARVELARVLRAGEEGTA</sequence>
<protein>
    <submittedName>
        <fullName evidence="10">ABC transporter permease</fullName>
    </submittedName>
</protein>
<dbReference type="InterPro" id="IPR003838">
    <property type="entry name" value="ABC3_permease_C"/>
</dbReference>
<dbReference type="PANTHER" id="PTHR30489">
    <property type="entry name" value="LIPOPROTEIN-RELEASING SYSTEM TRANSMEMBRANE PROTEIN LOLE"/>
    <property type="match status" value="1"/>
</dbReference>
<feature type="domain" description="ABC3 transporter permease C-terminal" evidence="9">
    <location>
        <begin position="957"/>
        <end position="1071"/>
    </location>
</feature>
<evidence type="ECO:0000256" key="8">
    <source>
        <dbReference type="SAM" id="SignalP"/>
    </source>
</evidence>
<feature type="signal peptide" evidence="8">
    <location>
        <begin position="1"/>
        <end position="17"/>
    </location>
</feature>
<feature type="transmembrane region" description="Helical" evidence="7">
    <location>
        <begin position="951"/>
        <end position="975"/>
    </location>
</feature>